<dbReference type="EMBL" id="GGEC01026834">
    <property type="protein sequence ID" value="MBX07318.1"/>
    <property type="molecule type" value="Transcribed_RNA"/>
</dbReference>
<organism evidence="1">
    <name type="scientific">Rhizophora mucronata</name>
    <name type="common">Asiatic mangrove</name>
    <dbReference type="NCBI Taxonomy" id="61149"/>
    <lineage>
        <taxon>Eukaryota</taxon>
        <taxon>Viridiplantae</taxon>
        <taxon>Streptophyta</taxon>
        <taxon>Embryophyta</taxon>
        <taxon>Tracheophyta</taxon>
        <taxon>Spermatophyta</taxon>
        <taxon>Magnoliopsida</taxon>
        <taxon>eudicotyledons</taxon>
        <taxon>Gunneridae</taxon>
        <taxon>Pentapetalae</taxon>
        <taxon>rosids</taxon>
        <taxon>fabids</taxon>
        <taxon>Malpighiales</taxon>
        <taxon>Rhizophoraceae</taxon>
        <taxon>Rhizophora</taxon>
    </lineage>
</organism>
<name>A0A2P2KNK7_RHIMU</name>
<dbReference type="AlphaFoldDB" id="A0A2P2KNK7"/>
<dbReference type="EMBL" id="GGEC01026832">
    <property type="protein sequence ID" value="MBX07316.1"/>
    <property type="molecule type" value="Transcribed_RNA"/>
</dbReference>
<accession>A0A2P2KNK7</accession>
<reference evidence="1" key="1">
    <citation type="submission" date="2018-02" db="EMBL/GenBank/DDBJ databases">
        <title>Rhizophora mucronata_Transcriptome.</title>
        <authorList>
            <person name="Meera S.P."/>
            <person name="Sreeshan A."/>
            <person name="Augustine A."/>
        </authorList>
    </citation>
    <scope>NUCLEOTIDE SEQUENCE</scope>
    <source>
        <tissue evidence="1">Leaf</tissue>
    </source>
</reference>
<evidence type="ECO:0000313" key="1">
    <source>
        <dbReference type="EMBL" id="MBX07316.1"/>
    </source>
</evidence>
<sequence length="79" mass="8829">MMANVNRKLHWLAQTNEGITYDVAESKFAEIKVPDHVTYKNEMLLQESAASLGESLSLCIHAGSGCDVWFMHEYGEGQP</sequence>
<protein>
    <submittedName>
        <fullName evidence="1">Uncharacterized protein MANES_09G112000</fullName>
    </submittedName>
</protein>
<proteinExistence type="predicted"/>